<dbReference type="AlphaFoldDB" id="A0A0B1TRW8"/>
<keyword evidence="2" id="KW-0732">Signal</keyword>
<reference evidence="3 4" key="1">
    <citation type="submission" date="2014-03" db="EMBL/GenBank/DDBJ databases">
        <title>Draft genome of the hookworm Oesophagostomum dentatum.</title>
        <authorList>
            <person name="Mitreva M."/>
        </authorList>
    </citation>
    <scope>NUCLEOTIDE SEQUENCE [LARGE SCALE GENOMIC DNA]</scope>
    <source>
        <strain evidence="3 4">OD-Hann</strain>
    </source>
</reference>
<feature type="signal peptide" evidence="2">
    <location>
        <begin position="1"/>
        <end position="16"/>
    </location>
</feature>
<organism evidence="3 4">
    <name type="scientific">Oesophagostomum dentatum</name>
    <name type="common">Nodular worm</name>
    <dbReference type="NCBI Taxonomy" id="61180"/>
    <lineage>
        <taxon>Eukaryota</taxon>
        <taxon>Metazoa</taxon>
        <taxon>Ecdysozoa</taxon>
        <taxon>Nematoda</taxon>
        <taxon>Chromadorea</taxon>
        <taxon>Rhabditida</taxon>
        <taxon>Rhabditina</taxon>
        <taxon>Rhabditomorpha</taxon>
        <taxon>Strongyloidea</taxon>
        <taxon>Strongylidae</taxon>
        <taxon>Oesophagostomum</taxon>
    </lineage>
</organism>
<evidence type="ECO:0000256" key="1">
    <source>
        <dbReference type="SAM" id="MobiDB-lite"/>
    </source>
</evidence>
<evidence type="ECO:0000256" key="2">
    <source>
        <dbReference type="SAM" id="SignalP"/>
    </source>
</evidence>
<feature type="compositionally biased region" description="Low complexity" evidence="1">
    <location>
        <begin position="132"/>
        <end position="156"/>
    </location>
</feature>
<dbReference type="OrthoDB" id="5876768at2759"/>
<feature type="compositionally biased region" description="Polar residues" evidence="1">
    <location>
        <begin position="115"/>
        <end position="131"/>
    </location>
</feature>
<gene>
    <name evidence="3" type="ORF">OESDEN_01906</name>
</gene>
<dbReference type="Proteomes" id="UP000053660">
    <property type="component" value="Unassembled WGS sequence"/>
</dbReference>
<feature type="region of interest" description="Disordered" evidence="1">
    <location>
        <begin position="233"/>
        <end position="270"/>
    </location>
</feature>
<evidence type="ECO:0000313" key="4">
    <source>
        <dbReference type="Proteomes" id="UP000053660"/>
    </source>
</evidence>
<keyword evidence="4" id="KW-1185">Reference proteome</keyword>
<accession>A0A0B1TRW8</accession>
<proteinExistence type="predicted"/>
<protein>
    <submittedName>
        <fullName evidence="3">Uncharacterized protein</fullName>
    </submittedName>
</protein>
<evidence type="ECO:0000313" key="3">
    <source>
        <dbReference type="EMBL" id="KHJ98115.1"/>
    </source>
</evidence>
<sequence length="270" mass="30229">MGWKALLLLTVACVAAEEEHFIDVKQIVKGTIEAVAKLPMAQNDTEKSEKPEEFYKLFQLPADIMTKLAADAGYIDHPQEQTTTSAPWIGVLQADYSMAAPTFPPPVDVFRRSSMPETSSPLTRTETSTRNSIYPSRFIRPSSSSSSQMQPTPSTSVQVPQSDPIAITSSRQPLPSTFNLERQFMPQTQKESIFTTKLPSGEEQRITARVFHEEAAPPPKIAVKAAQASPLRIRSIDSRTETTTPVEMETRRRGEELREVMEQHRQVRKT</sequence>
<dbReference type="EMBL" id="KN549355">
    <property type="protein sequence ID" value="KHJ98115.1"/>
    <property type="molecule type" value="Genomic_DNA"/>
</dbReference>
<feature type="region of interest" description="Disordered" evidence="1">
    <location>
        <begin position="108"/>
        <end position="175"/>
    </location>
</feature>
<feature type="chain" id="PRO_5002062912" evidence="2">
    <location>
        <begin position="17"/>
        <end position="270"/>
    </location>
</feature>
<name>A0A0B1TRW8_OESDE</name>
<feature type="compositionally biased region" description="Basic and acidic residues" evidence="1">
    <location>
        <begin position="248"/>
        <end position="270"/>
    </location>
</feature>
<feature type="non-terminal residue" evidence="3">
    <location>
        <position position="270"/>
    </location>
</feature>
<feature type="compositionally biased region" description="Polar residues" evidence="1">
    <location>
        <begin position="157"/>
        <end position="175"/>
    </location>
</feature>